<dbReference type="Proteomes" id="UP001172155">
    <property type="component" value="Unassembled WGS sequence"/>
</dbReference>
<protein>
    <recommendedName>
        <fullName evidence="1">N-acetyltransferase domain-containing protein</fullName>
    </recommendedName>
</protein>
<dbReference type="GO" id="GO:0016747">
    <property type="term" value="F:acyltransferase activity, transferring groups other than amino-acyl groups"/>
    <property type="evidence" value="ECO:0007669"/>
    <property type="project" value="InterPro"/>
</dbReference>
<dbReference type="PANTHER" id="PTHR20958">
    <property type="entry name" value="GLYCINE N-ACYLTRANSFERASE-LIKE PROTEIN"/>
    <property type="match status" value="1"/>
</dbReference>
<sequence>RATLLSLPSTVVRLGDGTPVAWAFLGLDGTLMTLHVEEPYRGKGLAKTLARRLMRDHLKNYGDDGWGAADVFVSNMKSQAVCKSLGGKLSWIVSW</sequence>
<dbReference type="CDD" id="cd04301">
    <property type="entry name" value="NAT_SF"/>
    <property type="match status" value="1"/>
</dbReference>
<keyword evidence="3" id="KW-1185">Reference proteome</keyword>
<organism evidence="2 3">
    <name type="scientific">Schizothecium vesticola</name>
    <dbReference type="NCBI Taxonomy" id="314040"/>
    <lineage>
        <taxon>Eukaryota</taxon>
        <taxon>Fungi</taxon>
        <taxon>Dikarya</taxon>
        <taxon>Ascomycota</taxon>
        <taxon>Pezizomycotina</taxon>
        <taxon>Sordariomycetes</taxon>
        <taxon>Sordariomycetidae</taxon>
        <taxon>Sordariales</taxon>
        <taxon>Schizotheciaceae</taxon>
        <taxon>Schizothecium</taxon>
    </lineage>
</organism>
<dbReference type="PANTHER" id="PTHR20958:SF6">
    <property type="entry name" value="GLYCINE N-ACYLTRANSFERASE-LIKE PROTEIN"/>
    <property type="match status" value="1"/>
</dbReference>
<dbReference type="InterPro" id="IPR053225">
    <property type="entry name" value="Acyl-CoA_N-acyltransferase"/>
</dbReference>
<feature type="non-terminal residue" evidence="2">
    <location>
        <position position="95"/>
    </location>
</feature>
<dbReference type="Gene3D" id="3.40.630.30">
    <property type="match status" value="1"/>
</dbReference>
<dbReference type="PROSITE" id="PS51186">
    <property type="entry name" value="GNAT"/>
    <property type="match status" value="1"/>
</dbReference>
<dbReference type="InterPro" id="IPR000182">
    <property type="entry name" value="GNAT_dom"/>
</dbReference>
<dbReference type="Pfam" id="PF00583">
    <property type="entry name" value="Acetyltransf_1"/>
    <property type="match status" value="1"/>
</dbReference>
<dbReference type="InterPro" id="IPR016181">
    <property type="entry name" value="Acyl_CoA_acyltransferase"/>
</dbReference>
<accession>A0AA40K4W7</accession>
<gene>
    <name evidence="2" type="ORF">B0T18DRAFT_325627</name>
</gene>
<evidence type="ECO:0000259" key="1">
    <source>
        <dbReference type="PROSITE" id="PS51186"/>
    </source>
</evidence>
<evidence type="ECO:0000313" key="3">
    <source>
        <dbReference type="Proteomes" id="UP001172155"/>
    </source>
</evidence>
<reference evidence="2" key="1">
    <citation type="submission" date="2023-06" db="EMBL/GenBank/DDBJ databases">
        <title>Genome-scale phylogeny and comparative genomics of the fungal order Sordariales.</title>
        <authorList>
            <consortium name="Lawrence Berkeley National Laboratory"/>
            <person name="Hensen N."/>
            <person name="Bonometti L."/>
            <person name="Westerberg I."/>
            <person name="Brannstrom I.O."/>
            <person name="Guillou S."/>
            <person name="Cros-Aarteil S."/>
            <person name="Calhoun S."/>
            <person name="Haridas S."/>
            <person name="Kuo A."/>
            <person name="Mondo S."/>
            <person name="Pangilinan J."/>
            <person name="Riley R."/>
            <person name="LaButti K."/>
            <person name="Andreopoulos B."/>
            <person name="Lipzen A."/>
            <person name="Chen C."/>
            <person name="Yanf M."/>
            <person name="Daum C."/>
            <person name="Ng V."/>
            <person name="Clum A."/>
            <person name="Steindorff A."/>
            <person name="Ohm R."/>
            <person name="Martin F."/>
            <person name="Silar P."/>
            <person name="Natvig D."/>
            <person name="Lalanne C."/>
            <person name="Gautier V."/>
            <person name="Ament-velasquez S.L."/>
            <person name="Kruys A."/>
            <person name="Hutchinson M.I."/>
            <person name="Powell A.J."/>
            <person name="Barry K."/>
            <person name="Miller A.N."/>
            <person name="Grigoriev I.V."/>
            <person name="Debuchy R."/>
            <person name="Gladieux P."/>
            <person name="Thoren M.H."/>
            <person name="Johannesson H."/>
        </authorList>
    </citation>
    <scope>NUCLEOTIDE SEQUENCE</scope>
    <source>
        <strain evidence="2">SMH3187-1</strain>
    </source>
</reference>
<dbReference type="SUPFAM" id="SSF55729">
    <property type="entry name" value="Acyl-CoA N-acyltransferases (Nat)"/>
    <property type="match status" value="1"/>
</dbReference>
<name>A0AA40K4W7_9PEZI</name>
<dbReference type="AlphaFoldDB" id="A0AA40K4W7"/>
<feature type="domain" description="N-acetyltransferase" evidence="1">
    <location>
        <begin position="1"/>
        <end position="95"/>
    </location>
</feature>
<dbReference type="EMBL" id="JAUKUD010000004">
    <property type="protein sequence ID" value="KAK0746025.1"/>
    <property type="molecule type" value="Genomic_DNA"/>
</dbReference>
<proteinExistence type="predicted"/>
<comment type="caution">
    <text evidence="2">The sequence shown here is derived from an EMBL/GenBank/DDBJ whole genome shotgun (WGS) entry which is preliminary data.</text>
</comment>
<evidence type="ECO:0000313" key="2">
    <source>
        <dbReference type="EMBL" id="KAK0746025.1"/>
    </source>
</evidence>